<feature type="non-terminal residue" evidence="1">
    <location>
        <position position="1"/>
    </location>
</feature>
<evidence type="ECO:0000313" key="2">
    <source>
        <dbReference type="Proteomes" id="UP001066276"/>
    </source>
</evidence>
<comment type="caution">
    <text evidence="1">The sequence shown here is derived from an EMBL/GenBank/DDBJ whole genome shotgun (WGS) entry which is preliminary data.</text>
</comment>
<name>A0AAV7PTE4_PLEWA</name>
<accession>A0AAV7PTE4</accession>
<reference evidence="1" key="1">
    <citation type="journal article" date="2022" name="bioRxiv">
        <title>Sequencing and chromosome-scale assembly of the giantPleurodeles waltlgenome.</title>
        <authorList>
            <person name="Brown T."/>
            <person name="Elewa A."/>
            <person name="Iarovenko S."/>
            <person name="Subramanian E."/>
            <person name="Araus A.J."/>
            <person name="Petzold A."/>
            <person name="Susuki M."/>
            <person name="Suzuki K.-i.T."/>
            <person name="Hayashi T."/>
            <person name="Toyoda A."/>
            <person name="Oliveira C."/>
            <person name="Osipova E."/>
            <person name="Leigh N.D."/>
            <person name="Simon A."/>
            <person name="Yun M.H."/>
        </authorList>
    </citation>
    <scope>NUCLEOTIDE SEQUENCE</scope>
    <source>
        <strain evidence="1">20211129_DDA</strain>
        <tissue evidence="1">Liver</tissue>
    </source>
</reference>
<protein>
    <submittedName>
        <fullName evidence="1">Uncharacterized protein</fullName>
    </submittedName>
</protein>
<organism evidence="1 2">
    <name type="scientific">Pleurodeles waltl</name>
    <name type="common">Iberian ribbed newt</name>
    <dbReference type="NCBI Taxonomy" id="8319"/>
    <lineage>
        <taxon>Eukaryota</taxon>
        <taxon>Metazoa</taxon>
        <taxon>Chordata</taxon>
        <taxon>Craniata</taxon>
        <taxon>Vertebrata</taxon>
        <taxon>Euteleostomi</taxon>
        <taxon>Amphibia</taxon>
        <taxon>Batrachia</taxon>
        <taxon>Caudata</taxon>
        <taxon>Salamandroidea</taxon>
        <taxon>Salamandridae</taxon>
        <taxon>Pleurodelinae</taxon>
        <taxon>Pleurodeles</taxon>
    </lineage>
</organism>
<keyword evidence="2" id="KW-1185">Reference proteome</keyword>
<gene>
    <name evidence="1" type="ORF">NDU88_009849</name>
</gene>
<feature type="non-terminal residue" evidence="1">
    <location>
        <position position="93"/>
    </location>
</feature>
<dbReference type="Proteomes" id="UP001066276">
    <property type="component" value="Chromosome 7"/>
</dbReference>
<proteinExistence type="predicted"/>
<dbReference type="AlphaFoldDB" id="A0AAV7PTE4"/>
<dbReference type="EMBL" id="JANPWB010000011">
    <property type="protein sequence ID" value="KAJ1131513.1"/>
    <property type="molecule type" value="Genomic_DNA"/>
</dbReference>
<evidence type="ECO:0000313" key="1">
    <source>
        <dbReference type="EMBL" id="KAJ1131513.1"/>
    </source>
</evidence>
<sequence>GIRGLLPLWGRGTGMGRADWGGLRRGLSGQGKKMCTFRDETEWASGFEQVNTGQETFFRGSWGGHGERCGSGGSACNWCRCAGRGCRCLYCML</sequence>